<feature type="compositionally biased region" description="Polar residues" evidence="1">
    <location>
        <begin position="1"/>
        <end position="15"/>
    </location>
</feature>
<proteinExistence type="predicted"/>
<reference evidence="2 3" key="1">
    <citation type="journal article" date="2015" name="Parasit. Vectors">
        <title>Draft genome of the scabies mite.</title>
        <authorList>
            <person name="Rider S.D.Jr."/>
            <person name="Morgan M.S."/>
            <person name="Arlian L.G."/>
        </authorList>
    </citation>
    <scope>NUCLEOTIDE SEQUENCE [LARGE SCALE GENOMIC DNA]</scope>
    <source>
        <strain evidence="2">Arlian Lab</strain>
    </source>
</reference>
<dbReference type="EMBL" id="JXLN01014600">
    <property type="protein sequence ID" value="KPM10156.1"/>
    <property type="molecule type" value="Genomic_DNA"/>
</dbReference>
<organism evidence="2 3">
    <name type="scientific">Sarcoptes scabiei</name>
    <name type="common">Itch mite</name>
    <name type="synonym">Acarus scabiei</name>
    <dbReference type="NCBI Taxonomy" id="52283"/>
    <lineage>
        <taxon>Eukaryota</taxon>
        <taxon>Metazoa</taxon>
        <taxon>Ecdysozoa</taxon>
        <taxon>Arthropoda</taxon>
        <taxon>Chelicerata</taxon>
        <taxon>Arachnida</taxon>
        <taxon>Acari</taxon>
        <taxon>Acariformes</taxon>
        <taxon>Sarcoptiformes</taxon>
        <taxon>Astigmata</taxon>
        <taxon>Psoroptidia</taxon>
        <taxon>Sarcoptoidea</taxon>
        <taxon>Sarcoptidae</taxon>
        <taxon>Sarcoptinae</taxon>
        <taxon>Sarcoptes</taxon>
    </lineage>
</organism>
<feature type="region of interest" description="Disordered" evidence="1">
    <location>
        <begin position="1"/>
        <end position="28"/>
    </location>
</feature>
<feature type="region of interest" description="Disordered" evidence="1">
    <location>
        <begin position="137"/>
        <end position="176"/>
    </location>
</feature>
<dbReference type="Proteomes" id="UP000616769">
    <property type="component" value="Unassembled WGS sequence"/>
</dbReference>
<gene>
    <name evidence="2" type="ORF">QR98_0087060</name>
</gene>
<evidence type="ECO:0000313" key="3">
    <source>
        <dbReference type="Proteomes" id="UP000616769"/>
    </source>
</evidence>
<comment type="caution">
    <text evidence="2">The sequence shown here is derived from an EMBL/GenBank/DDBJ whole genome shotgun (WGS) entry which is preliminary data.</text>
</comment>
<evidence type="ECO:0000313" key="2">
    <source>
        <dbReference type="EMBL" id="KPM10156.1"/>
    </source>
</evidence>
<sequence>MNGINGSWESSSHQLNFRLPPHRKLNNDNRSRDRIVELILQKSFPSNKRNGNPRSSFFLYDCRTNESDGSGAGTNDDFLQNPFRFLKHNIEIVKQYRNVGFDVDVDGAVDDPNNRENMNDWALSKYDGGLVVVAISNRTVPKPKNSDNEDGDGDENEDDDDDDDDEMENDGDGEKMDCYKNDRCGIIEFYSVDFERNSYNNDYLDNDNIDTIYGAIDFIIKNVEIGNHKFNTGIKRSSSIYIIISIVCLHL</sequence>
<evidence type="ECO:0000256" key="1">
    <source>
        <dbReference type="SAM" id="MobiDB-lite"/>
    </source>
</evidence>
<protein>
    <submittedName>
        <fullName evidence="2">Uncharacterized protein</fullName>
    </submittedName>
</protein>
<name>A0A132AGM1_SARSC</name>
<accession>A0A132AGM1</accession>
<feature type="compositionally biased region" description="Acidic residues" evidence="1">
    <location>
        <begin position="148"/>
        <end position="171"/>
    </location>
</feature>
<dbReference type="AlphaFoldDB" id="A0A132AGM1"/>
<dbReference type="VEuPathDB" id="VectorBase:SSCA008658"/>